<dbReference type="RefSeq" id="WP_115694487.1">
    <property type="nucleotide sequence ID" value="NZ_CP031417.1"/>
</dbReference>
<dbReference type="InterPro" id="IPR051257">
    <property type="entry name" value="Diverse_CBS-Domain"/>
</dbReference>
<feature type="domain" description="CBS" evidence="3">
    <location>
        <begin position="9"/>
        <end position="67"/>
    </location>
</feature>
<dbReference type="PANTHER" id="PTHR43080:SF2">
    <property type="entry name" value="CBS DOMAIN-CONTAINING PROTEIN"/>
    <property type="match status" value="1"/>
</dbReference>
<dbReference type="KEGG" id="ptaw:DW352_18450"/>
<keyword evidence="1 2" id="KW-0129">CBS domain</keyword>
<dbReference type="AlphaFoldDB" id="A0A346A4L1"/>
<dbReference type="Proteomes" id="UP000254889">
    <property type="component" value="Chromosome"/>
</dbReference>
<proteinExistence type="predicted"/>
<gene>
    <name evidence="4" type="ORF">DW352_18450</name>
</gene>
<dbReference type="PANTHER" id="PTHR43080">
    <property type="entry name" value="CBS DOMAIN-CONTAINING PROTEIN CBSX3, MITOCHONDRIAL"/>
    <property type="match status" value="1"/>
</dbReference>
<dbReference type="Pfam" id="PF00571">
    <property type="entry name" value="CBS"/>
    <property type="match status" value="2"/>
</dbReference>
<dbReference type="PROSITE" id="PS51371">
    <property type="entry name" value="CBS"/>
    <property type="match status" value="2"/>
</dbReference>
<dbReference type="EMBL" id="CP031417">
    <property type="protein sequence ID" value="AXK84108.1"/>
    <property type="molecule type" value="Genomic_DNA"/>
</dbReference>
<dbReference type="InterPro" id="IPR000644">
    <property type="entry name" value="CBS_dom"/>
</dbReference>
<reference evidence="4 5" key="1">
    <citation type="submission" date="2018-07" db="EMBL/GenBank/DDBJ databases">
        <authorList>
            <person name="Quirk P.G."/>
            <person name="Krulwich T.A."/>
        </authorList>
    </citation>
    <scope>NUCLEOTIDE SEQUENCE [LARGE SCALE GENOMIC DNA]</scope>
    <source>
        <strain evidence="4 5">CC-BB4</strain>
    </source>
</reference>
<organism evidence="4 5">
    <name type="scientific">Pseudolabrys taiwanensis</name>
    <dbReference type="NCBI Taxonomy" id="331696"/>
    <lineage>
        <taxon>Bacteria</taxon>
        <taxon>Pseudomonadati</taxon>
        <taxon>Pseudomonadota</taxon>
        <taxon>Alphaproteobacteria</taxon>
        <taxon>Hyphomicrobiales</taxon>
        <taxon>Xanthobacteraceae</taxon>
        <taxon>Pseudolabrys</taxon>
    </lineage>
</organism>
<dbReference type="SMART" id="SM00116">
    <property type="entry name" value="CBS"/>
    <property type="match status" value="2"/>
</dbReference>
<sequence>MLIETLRPMTSARLATVTANATLLTAARVLSRPQVGLLIVCDESGRVAGVLSKSDVIRHLTNAGITEASAANVMSRGVVSCRPEDDLYATWQKMTARSLQNMPVLDADLMPLGVLDIRDALRALFMNEEYQERLLQNYIDGVGYQ</sequence>
<evidence type="ECO:0000256" key="2">
    <source>
        <dbReference type="PROSITE-ProRule" id="PRU00703"/>
    </source>
</evidence>
<protein>
    <submittedName>
        <fullName evidence="4">CBS domain-containing protein</fullName>
    </submittedName>
</protein>
<keyword evidence="5" id="KW-1185">Reference proteome</keyword>
<name>A0A346A4L1_9HYPH</name>
<feature type="domain" description="CBS" evidence="3">
    <location>
        <begin position="74"/>
        <end position="132"/>
    </location>
</feature>
<dbReference type="OrthoDB" id="8361823at2"/>
<dbReference type="InterPro" id="IPR046342">
    <property type="entry name" value="CBS_dom_sf"/>
</dbReference>
<dbReference type="Gene3D" id="3.10.580.10">
    <property type="entry name" value="CBS-domain"/>
    <property type="match status" value="1"/>
</dbReference>
<evidence type="ECO:0000256" key="1">
    <source>
        <dbReference type="ARBA" id="ARBA00023122"/>
    </source>
</evidence>
<evidence type="ECO:0000313" key="5">
    <source>
        <dbReference type="Proteomes" id="UP000254889"/>
    </source>
</evidence>
<evidence type="ECO:0000313" key="4">
    <source>
        <dbReference type="EMBL" id="AXK84108.1"/>
    </source>
</evidence>
<evidence type="ECO:0000259" key="3">
    <source>
        <dbReference type="PROSITE" id="PS51371"/>
    </source>
</evidence>
<dbReference type="SUPFAM" id="SSF54631">
    <property type="entry name" value="CBS-domain pair"/>
    <property type="match status" value="1"/>
</dbReference>
<accession>A0A346A4L1</accession>